<reference evidence="1" key="1">
    <citation type="submission" date="2022-02" db="EMBL/GenBank/DDBJ databases">
        <title>Plant Genome Project.</title>
        <authorList>
            <person name="Zhang R.-G."/>
        </authorList>
    </citation>
    <scope>NUCLEOTIDE SEQUENCE</scope>
    <source>
        <strain evidence="1">AT1</strain>
    </source>
</reference>
<name>A0ACC0N5B4_RHOML</name>
<protein>
    <submittedName>
        <fullName evidence="1">Uncharacterized protein</fullName>
    </submittedName>
</protein>
<evidence type="ECO:0000313" key="2">
    <source>
        <dbReference type="Proteomes" id="UP001062846"/>
    </source>
</evidence>
<organism evidence="1 2">
    <name type="scientific">Rhododendron molle</name>
    <name type="common">Chinese azalea</name>
    <name type="synonym">Azalea mollis</name>
    <dbReference type="NCBI Taxonomy" id="49168"/>
    <lineage>
        <taxon>Eukaryota</taxon>
        <taxon>Viridiplantae</taxon>
        <taxon>Streptophyta</taxon>
        <taxon>Embryophyta</taxon>
        <taxon>Tracheophyta</taxon>
        <taxon>Spermatophyta</taxon>
        <taxon>Magnoliopsida</taxon>
        <taxon>eudicotyledons</taxon>
        <taxon>Gunneridae</taxon>
        <taxon>Pentapetalae</taxon>
        <taxon>asterids</taxon>
        <taxon>Ericales</taxon>
        <taxon>Ericaceae</taxon>
        <taxon>Ericoideae</taxon>
        <taxon>Rhodoreae</taxon>
        <taxon>Rhododendron</taxon>
    </lineage>
</organism>
<accession>A0ACC0N5B4</accession>
<gene>
    <name evidence="1" type="ORF">RHMOL_Rhmol07G0252300</name>
</gene>
<sequence length="96" mass="11166">MISIENEAQLKRLSTMTQLRNLLLKMLGEVVFFNSDLTNHKALYTGLHFDVGVFFLCYIILKLKNNVILIFFCTCIFIFLILYDLIVSGQQSRWLG</sequence>
<dbReference type="Proteomes" id="UP001062846">
    <property type="component" value="Chromosome 7"/>
</dbReference>
<proteinExistence type="predicted"/>
<comment type="caution">
    <text evidence="1">The sequence shown here is derived from an EMBL/GenBank/DDBJ whole genome shotgun (WGS) entry which is preliminary data.</text>
</comment>
<evidence type="ECO:0000313" key="1">
    <source>
        <dbReference type="EMBL" id="KAI8548176.1"/>
    </source>
</evidence>
<dbReference type="EMBL" id="CM046394">
    <property type="protein sequence ID" value="KAI8548176.1"/>
    <property type="molecule type" value="Genomic_DNA"/>
</dbReference>
<keyword evidence="2" id="KW-1185">Reference proteome</keyword>